<organism evidence="4 5">
    <name type="scientific">Candolleomyces eurysporus</name>
    <dbReference type="NCBI Taxonomy" id="2828524"/>
    <lineage>
        <taxon>Eukaryota</taxon>
        <taxon>Fungi</taxon>
        <taxon>Dikarya</taxon>
        <taxon>Basidiomycota</taxon>
        <taxon>Agaricomycotina</taxon>
        <taxon>Agaricomycetes</taxon>
        <taxon>Agaricomycetidae</taxon>
        <taxon>Agaricales</taxon>
        <taxon>Agaricineae</taxon>
        <taxon>Psathyrellaceae</taxon>
        <taxon>Candolleomyces</taxon>
    </lineage>
</organism>
<dbReference type="GO" id="GO:0006457">
    <property type="term" value="P:protein folding"/>
    <property type="evidence" value="ECO:0007669"/>
    <property type="project" value="InterPro"/>
</dbReference>
<dbReference type="Proteomes" id="UP001140091">
    <property type="component" value="Unassembled WGS sequence"/>
</dbReference>
<dbReference type="PANTHER" id="PTHR24078">
    <property type="entry name" value="DNAJ HOMOLOG SUBFAMILY C MEMBER"/>
    <property type="match status" value="1"/>
</dbReference>
<dbReference type="GO" id="GO:0051082">
    <property type="term" value="F:unfolded protein binding"/>
    <property type="evidence" value="ECO:0007669"/>
    <property type="project" value="InterPro"/>
</dbReference>
<dbReference type="PANTHER" id="PTHR24078:SF553">
    <property type="entry name" value="DNAJ HOMOLOG SUBFAMILY B MEMBER 5"/>
    <property type="match status" value="1"/>
</dbReference>
<dbReference type="InterPro" id="IPR002939">
    <property type="entry name" value="DnaJ_C"/>
</dbReference>
<evidence type="ECO:0000259" key="3">
    <source>
        <dbReference type="PROSITE" id="PS50076"/>
    </source>
</evidence>
<dbReference type="CDD" id="cd06257">
    <property type="entry name" value="DnaJ"/>
    <property type="match status" value="1"/>
</dbReference>
<evidence type="ECO:0000313" key="5">
    <source>
        <dbReference type="Proteomes" id="UP001140091"/>
    </source>
</evidence>
<protein>
    <recommendedName>
        <fullName evidence="3">J domain-containing protein</fullName>
    </recommendedName>
</protein>
<dbReference type="PROSITE" id="PS50076">
    <property type="entry name" value="DNAJ_2"/>
    <property type="match status" value="1"/>
</dbReference>
<dbReference type="PRINTS" id="PR00625">
    <property type="entry name" value="JDOMAIN"/>
</dbReference>
<dbReference type="Pfam" id="PF00226">
    <property type="entry name" value="DnaJ"/>
    <property type="match status" value="1"/>
</dbReference>
<dbReference type="GO" id="GO:0005829">
    <property type="term" value="C:cytosol"/>
    <property type="evidence" value="ECO:0007669"/>
    <property type="project" value="TreeGrafter"/>
</dbReference>
<comment type="caution">
    <text evidence="4">The sequence shown here is derived from an EMBL/GenBank/DDBJ whole genome shotgun (WGS) entry which is preliminary data.</text>
</comment>
<evidence type="ECO:0000256" key="2">
    <source>
        <dbReference type="SAM" id="MobiDB-lite"/>
    </source>
</evidence>
<evidence type="ECO:0000256" key="1">
    <source>
        <dbReference type="ARBA" id="ARBA00023186"/>
    </source>
</evidence>
<dbReference type="Gene3D" id="2.60.260.20">
    <property type="entry name" value="Urease metallochaperone UreE, N-terminal domain"/>
    <property type="match status" value="2"/>
</dbReference>
<dbReference type="Pfam" id="PF01556">
    <property type="entry name" value="DnaJ_C"/>
    <property type="match status" value="1"/>
</dbReference>
<feature type="domain" description="J" evidence="3">
    <location>
        <begin position="5"/>
        <end position="63"/>
    </location>
</feature>
<dbReference type="SMART" id="SM00271">
    <property type="entry name" value="DnaJ"/>
    <property type="match status" value="1"/>
</dbReference>
<dbReference type="InterPro" id="IPR051339">
    <property type="entry name" value="DnaJ_subfamily_B"/>
</dbReference>
<accession>A0A9W8IW82</accession>
<keyword evidence="1" id="KW-0143">Chaperone</keyword>
<dbReference type="GO" id="GO:0051087">
    <property type="term" value="F:protein-folding chaperone binding"/>
    <property type="evidence" value="ECO:0007669"/>
    <property type="project" value="TreeGrafter"/>
</dbReference>
<dbReference type="InterPro" id="IPR001623">
    <property type="entry name" value="DnaJ_domain"/>
</dbReference>
<dbReference type="AlphaFoldDB" id="A0A9W8IW82"/>
<feature type="compositionally biased region" description="Low complexity" evidence="2">
    <location>
        <begin position="81"/>
        <end position="96"/>
    </location>
</feature>
<dbReference type="SUPFAM" id="SSF46565">
    <property type="entry name" value="Chaperone J-domain"/>
    <property type="match status" value="1"/>
</dbReference>
<dbReference type="InterPro" id="IPR008971">
    <property type="entry name" value="HSP40/DnaJ_pept-bd"/>
</dbReference>
<reference evidence="4" key="1">
    <citation type="submission" date="2022-06" db="EMBL/GenBank/DDBJ databases">
        <title>Genome Sequence of Candolleomyces eurysporus.</title>
        <authorList>
            <person name="Buettner E."/>
        </authorList>
    </citation>
    <scope>NUCLEOTIDE SEQUENCE</scope>
    <source>
        <strain evidence="4">VTCC 930004</strain>
    </source>
</reference>
<dbReference type="EMBL" id="JANBPK010001218">
    <property type="protein sequence ID" value="KAJ2924491.1"/>
    <property type="molecule type" value="Genomic_DNA"/>
</dbReference>
<dbReference type="SUPFAM" id="SSF49493">
    <property type="entry name" value="HSP40/DnaJ peptide-binding domain"/>
    <property type="match status" value="1"/>
</dbReference>
<proteinExistence type="predicted"/>
<evidence type="ECO:0000313" key="4">
    <source>
        <dbReference type="EMBL" id="KAJ2924491.1"/>
    </source>
</evidence>
<dbReference type="GO" id="GO:0006413">
    <property type="term" value="P:translational initiation"/>
    <property type="evidence" value="ECO:0007669"/>
    <property type="project" value="TreeGrafter"/>
</dbReference>
<feature type="compositionally biased region" description="Pro residues" evidence="2">
    <location>
        <begin position="100"/>
        <end position="113"/>
    </location>
</feature>
<dbReference type="Gene3D" id="1.10.287.110">
    <property type="entry name" value="DnaJ domain"/>
    <property type="match status" value="1"/>
</dbReference>
<feature type="region of interest" description="Disordered" evidence="2">
    <location>
        <begin position="73"/>
        <end position="118"/>
    </location>
</feature>
<sequence>MPSRTPFQTLGVSPQSTADEIKHAYRALVLKWHPDRYEKDKAMATKRFIEINEAYKQLTEALELESNFEEPIVMNNDAESRTSSIDRQSSRSSSEYSGRRPPPASRSLPPIPISPNHHSQQHTQLLIVRIHTRPPRLQRRHDMKLGGPVLTFQMGSDLISILMLLDYRILDPVPPAFLSRRHSLQRPIRSARGTFTPLIVLYLQAPWFQGLGQSGEWTYALPLSLEELFTGIHLTLPITRRLLSGRSKTVTLELDIPAGCRKGSKLVCKRVGHEVKHGVFQDIAFIIEDKVHSRFRRECDDLHVEMRVPLVENLRDFGGEVPLVGVDGQLLVFFIDFPRHGAMEGRSIIKGGGMPSRHGGKVVGKGNMIVDWEIVPPQPKKVMGFVKRFWRK</sequence>
<name>A0A9W8IW82_9AGAR</name>
<feature type="non-terminal residue" evidence="4">
    <location>
        <position position="1"/>
    </location>
</feature>
<gene>
    <name evidence="4" type="ORF">H1R20_g12602</name>
</gene>
<keyword evidence="5" id="KW-1185">Reference proteome</keyword>
<dbReference type="OrthoDB" id="10250354at2759"/>
<dbReference type="InterPro" id="IPR036869">
    <property type="entry name" value="J_dom_sf"/>
</dbReference>